<keyword evidence="2" id="KW-0732">Signal</keyword>
<dbReference type="eggNOG" id="COG3485">
    <property type="taxonomic scope" value="Bacteria"/>
</dbReference>
<dbReference type="STRING" id="375451.RD1_1722"/>
<dbReference type="KEGG" id="rde:RD1_1722"/>
<evidence type="ECO:0000256" key="1">
    <source>
        <dbReference type="SAM" id="MobiDB-lite"/>
    </source>
</evidence>
<name>Q169J9_ROSDO</name>
<sequence length="77" mass="8291">MTRRSLVTASAAAAATSLILPAQASGLAPTPTMRGGANNYLPGAPIVERIGGYNRRARTRPAQPRRDFDRCQWRVSP</sequence>
<evidence type="ECO:0000256" key="2">
    <source>
        <dbReference type="SAM" id="SignalP"/>
    </source>
</evidence>
<feature type="signal peptide" evidence="2">
    <location>
        <begin position="1"/>
        <end position="24"/>
    </location>
</feature>
<dbReference type="AlphaFoldDB" id="Q169J9"/>
<dbReference type="EMBL" id="CP000362">
    <property type="protein sequence ID" value="ABG31344.1"/>
    <property type="molecule type" value="Genomic_DNA"/>
</dbReference>
<reference evidence="3 4" key="1">
    <citation type="journal article" date="2007" name="J. Bacteriol.">
        <title>The complete genome sequence of Roseobacter denitrificans reveals a mixotrophic rather than photosynthetic metabolism.</title>
        <authorList>
            <person name="Swingley W.D."/>
            <person name="Sadekar S."/>
            <person name="Mastrian S.D."/>
            <person name="Matthies H.J."/>
            <person name="Hao J."/>
            <person name="Ramos H."/>
            <person name="Acharya C.R."/>
            <person name="Conrad A.L."/>
            <person name="Taylor H.L."/>
            <person name="Dejesa L.C."/>
            <person name="Shah M.K."/>
            <person name="O'huallachain M.E."/>
            <person name="Lince M.T."/>
            <person name="Blankenship R.E."/>
            <person name="Beatty J.T."/>
            <person name="Touchman J.W."/>
        </authorList>
    </citation>
    <scope>NUCLEOTIDE SEQUENCE [LARGE SCALE GENOMIC DNA]</scope>
    <source>
        <strain evidence="4">ATCC 33942 / OCh 114</strain>
    </source>
</reference>
<feature type="chain" id="PRO_5004184005" evidence="2">
    <location>
        <begin position="25"/>
        <end position="77"/>
    </location>
</feature>
<dbReference type="HOGENOM" id="CLU_2635793_0_0_5"/>
<proteinExistence type="predicted"/>
<evidence type="ECO:0000313" key="3">
    <source>
        <dbReference type="EMBL" id="ABG31344.1"/>
    </source>
</evidence>
<dbReference type="Proteomes" id="UP000007029">
    <property type="component" value="Chromosome"/>
</dbReference>
<evidence type="ECO:0000313" key="4">
    <source>
        <dbReference type="Proteomes" id="UP000007029"/>
    </source>
</evidence>
<feature type="region of interest" description="Disordered" evidence="1">
    <location>
        <begin position="57"/>
        <end position="77"/>
    </location>
</feature>
<gene>
    <name evidence="3" type="ordered locus">RD1_1722</name>
</gene>
<organism evidence="3 4">
    <name type="scientific">Roseobacter denitrificans (strain ATCC 33942 / OCh 114)</name>
    <name type="common">Erythrobacter sp. (strain OCh 114)</name>
    <name type="synonym">Roseobacter denitrificans</name>
    <dbReference type="NCBI Taxonomy" id="375451"/>
    <lineage>
        <taxon>Bacteria</taxon>
        <taxon>Pseudomonadati</taxon>
        <taxon>Pseudomonadota</taxon>
        <taxon>Alphaproteobacteria</taxon>
        <taxon>Rhodobacterales</taxon>
        <taxon>Roseobacteraceae</taxon>
        <taxon>Roseobacter</taxon>
    </lineage>
</organism>
<feature type="compositionally biased region" description="Basic and acidic residues" evidence="1">
    <location>
        <begin position="64"/>
        <end position="77"/>
    </location>
</feature>
<protein>
    <submittedName>
        <fullName evidence="3">Uncharacterized protein</fullName>
    </submittedName>
</protein>
<keyword evidence="4" id="KW-1185">Reference proteome</keyword>
<accession>Q169J9</accession>